<dbReference type="Proteomes" id="UP000655044">
    <property type="component" value="Unassembled WGS sequence"/>
</dbReference>
<proteinExistence type="predicted"/>
<dbReference type="AlphaFoldDB" id="A0A8J3WH04"/>
<protein>
    <submittedName>
        <fullName evidence="2">Membrane protein</fullName>
    </submittedName>
</protein>
<reference evidence="2" key="1">
    <citation type="submission" date="2021-01" db="EMBL/GenBank/DDBJ databases">
        <title>Whole genome shotgun sequence of Planobispora rosea NBRC 15558.</title>
        <authorList>
            <person name="Komaki H."/>
            <person name="Tamura T."/>
        </authorList>
    </citation>
    <scope>NUCLEOTIDE SEQUENCE</scope>
    <source>
        <strain evidence="2">NBRC 15558</strain>
    </source>
</reference>
<feature type="transmembrane region" description="Helical" evidence="1">
    <location>
        <begin position="197"/>
        <end position="219"/>
    </location>
</feature>
<keyword evidence="1" id="KW-0472">Membrane</keyword>
<evidence type="ECO:0000313" key="2">
    <source>
        <dbReference type="EMBL" id="GIH87346.1"/>
    </source>
</evidence>
<evidence type="ECO:0000313" key="3">
    <source>
        <dbReference type="Proteomes" id="UP000655044"/>
    </source>
</evidence>
<feature type="transmembrane region" description="Helical" evidence="1">
    <location>
        <begin position="291"/>
        <end position="309"/>
    </location>
</feature>
<organism evidence="2 3">
    <name type="scientific">Planobispora rosea</name>
    <dbReference type="NCBI Taxonomy" id="35762"/>
    <lineage>
        <taxon>Bacteria</taxon>
        <taxon>Bacillati</taxon>
        <taxon>Actinomycetota</taxon>
        <taxon>Actinomycetes</taxon>
        <taxon>Streptosporangiales</taxon>
        <taxon>Streptosporangiaceae</taxon>
        <taxon>Planobispora</taxon>
    </lineage>
</organism>
<keyword evidence="3" id="KW-1185">Reference proteome</keyword>
<accession>A0A8J3WH04</accession>
<keyword evidence="1" id="KW-0812">Transmembrane</keyword>
<feature type="transmembrane region" description="Helical" evidence="1">
    <location>
        <begin position="173"/>
        <end position="191"/>
    </location>
</feature>
<sequence>MVKKMRKIIALLAAVTVLGMLFAGSFLGALHKPEPHGVPVAVVAPEPVTRHLRTALDQRGPGAFELSGYPSEQAARQALLDRDVEAVLLPQEGRLVVASAGGRTAATVVTQVFQSAAQAQGRSLAVEDAVPLPPGDPGGISGLFYVLSLVIPGIALAVLLSRLAPGLGLAARLGVLAAGSLAAGTANAWLADVVLGALPGAFGGLVAVSSGITLTVALVAAGLMKVVGPGGVGLAALLFIPIGLPAGGGPLGARFIPEWYAAIGQFLPIGPGAAAVTNVVHFDGATLARPLAVLGGWALLGLVLLALPARRPVGRDVREVRDAFAAR</sequence>
<keyword evidence="1" id="KW-1133">Transmembrane helix</keyword>
<evidence type="ECO:0000256" key="1">
    <source>
        <dbReference type="SAM" id="Phobius"/>
    </source>
</evidence>
<name>A0A8J3WH04_PLARO</name>
<dbReference type="EMBL" id="BOOI01000058">
    <property type="protein sequence ID" value="GIH87346.1"/>
    <property type="molecule type" value="Genomic_DNA"/>
</dbReference>
<feature type="transmembrane region" description="Helical" evidence="1">
    <location>
        <begin position="226"/>
        <end position="244"/>
    </location>
</feature>
<comment type="caution">
    <text evidence="2">The sequence shown here is derived from an EMBL/GenBank/DDBJ whole genome shotgun (WGS) entry which is preliminary data.</text>
</comment>
<gene>
    <name evidence="2" type="ORF">Pro02_57540</name>
</gene>
<feature type="transmembrane region" description="Helical" evidence="1">
    <location>
        <begin position="142"/>
        <end position="161"/>
    </location>
</feature>